<dbReference type="Proteomes" id="UP001595699">
    <property type="component" value="Unassembled WGS sequence"/>
</dbReference>
<name>A0ABV7YMR8_9ACTN</name>
<sequence>MLEGFQFHRLDSTPRLDVAPDWTESNRDQTDRVPAQLFAALTAAHAELTSLDVPGAAVAVAWDRLPGSRSIRVLTGGRPHFPSAPAVPGDGLEPVLYPPGSLGERVDTPTLGQQWEQFPVWLRCSGRSDPLWTPDSGATEKPPSRGGFEDYVAHVSEGFVWLVVAEPLTAEDVDKDLLGLETQIPRLRQRENSEPDRIALLRAEARYRELSRAMASGMWNVHILVGGVSLASARRAAGLLCSASDLDELPYALTPSSAASGTLAEVWQGRVDDERDAFASPFPAAGELVAALARPPRRELPGIRIIEPPSFDVTPEHEGTVHLGAVLDEADLPVGEFSVELDTLNRHAFVAGATGSGKSQTVRHVLEGLSARKIPWLVIEPAKAEYALMAGRLGPAGKVLRIRPGAPNNLPVGLNPLQPEPGFPLQTHIDLTGALFMAAFDAQEPFPQVLAHALNRCYADLGWDAVTGDVHTVGGSAKYPTLGDLQRVALDVVEGIGYGKEVASNVRGFIDVRLTSLRLGTPGRFFEGGHVLNFAALLEQNTVLEIEDIGSDTDKAFFIGAILIRLFEHLRVRSAASPASGLRHVTVIEEAHRLLKRVEEGSPTAHAVELFTSLLAEIRAYGEGIVVAEQIPSKIVPDVIKNTALKVLHRLPALDDREAVGATMNLDEAQSRHVVTLPPGRAAIFADGMDRPIRLAMPNRLAAESSVDASIKAPILSTRSVACGPVCVESPCTLRQLNSALRSSDDAQLTLWIELLAIAHLAGQPAPVPSASWLAGLVGRLDRRTLECALAHRVQAAIDTRYTGLAGYYAPESLAAHLAASALAVIDGLPLSCDGSEIAWQAGRYRWIDVLHTLRPRPGDSDERHPLSDSWAARGLDLPGATRSEQWAALKVHPDNYLPARSIVLGTETPPLWAAAVARLSHLSDPVERFAQAASFLDLRVPWAPTVLGLDAS</sequence>
<reference evidence="3" key="1">
    <citation type="journal article" date="2019" name="Int. J. Syst. Evol. Microbiol.">
        <title>The Global Catalogue of Microorganisms (GCM) 10K type strain sequencing project: providing services to taxonomists for standard genome sequencing and annotation.</title>
        <authorList>
            <consortium name="The Broad Institute Genomics Platform"/>
            <consortium name="The Broad Institute Genome Sequencing Center for Infectious Disease"/>
            <person name="Wu L."/>
            <person name="Ma J."/>
        </authorList>
    </citation>
    <scope>NUCLEOTIDE SEQUENCE [LARGE SCALE GENOMIC DNA]</scope>
    <source>
        <strain evidence="3">CGMCC 4.7241</strain>
    </source>
</reference>
<dbReference type="RefSeq" id="WP_205121177.1">
    <property type="nucleotide sequence ID" value="NZ_JAFBCM010000001.1"/>
</dbReference>
<evidence type="ECO:0000313" key="2">
    <source>
        <dbReference type="EMBL" id="MFC3765443.1"/>
    </source>
</evidence>
<accession>A0ABV7YMR8</accession>
<feature type="domain" description="Helicase HerA-like C-terminal" evidence="1">
    <location>
        <begin position="336"/>
        <end position="438"/>
    </location>
</feature>
<evidence type="ECO:0000259" key="1">
    <source>
        <dbReference type="Pfam" id="PF05872"/>
    </source>
</evidence>
<dbReference type="InterPro" id="IPR033186">
    <property type="entry name" value="HerA_C"/>
</dbReference>
<dbReference type="SUPFAM" id="SSF52540">
    <property type="entry name" value="P-loop containing nucleoside triphosphate hydrolases"/>
    <property type="match status" value="1"/>
</dbReference>
<protein>
    <submittedName>
        <fullName evidence="2">ATP-binding protein</fullName>
    </submittedName>
</protein>
<proteinExistence type="predicted"/>
<evidence type="ECO:0000313" key="3">
    <source>
        <dbReference type="Proteomes" id="UP001595699"/>
    </source>
</evidence>
<dbReference type="EMBL" id="JBHRZH010000037">
    <property type="protein sequence ID" value="MFC3765443.1"/>
    <property type="molecule type" value="Genomic_DNA"/>
</dbReference>
<dbReference type="PANTHER" id="PTHR30121">
    <property type="entry name" value="UNCHARACTERIZED PROTEIN YJGR-RELATED"/>
    <property type="match status" value="1"/>
</dbReference>
<dbReference type="InterPro" id="IPR051162">
    <property type="entry name" value="T4SS_component"/>
</dbReference>
<keyword evidence="3" id="KW-1185">Reference proteome</keyword>
<dbReference type="GO" id="GO:0005524">
    <property type="term" value="F:ATP binding"/>
    <property type="evidence" value="ECO:0007669"/>
    <property type="project" value="UniProtKB-KW"/>
</dbReference>
<dbReference type="Pfam" id="PF05872">
    <property type="entry name" value="HerA_C"/>
    <property type="match status" value="1"/>
</dbReference>
<dbReference type="PANTHER" id="PTHR30121:SF6">
    <property type="entry name" value="SLR6007 PROTEIN"/>
    <property type="match status" value="1"/>
</dbReference>
<organism evidence="2 3">
    <name type="scientific">Tenggerimyces flavus</name>
    <dbReference type="NCBI Taxonomy" id="1708749"/>
    <lineage>
        <taxon>Bacteria</taxon>
        <taxon>Bacillati</taxon>
        <taxon>Actinomycetota</taxon>
        <taxon>Actinomycetes</taxon>
        <taxon>Propionibacteriales</taxon>
        <taxon>Nocardioidaceae</taxon>
        <taxon>Tenggerimyces</taxon>
    </lineage>
</organism>
<dbReference type="InterPro" id="IPR027417">
    <property type="entry name" value="P-loop_NTPase"/>
</dbReference>
<keyword evidence="2" id="KW-0067">ATP-binding</keyword>
<keyword evidence="2" id="KW-0547">Nucleotide-binding</keyword>
<comment type="caution">
    <text evidence="2">The sequence shown here is derived from an EMBL/GenBank/DDBJ whole genome shotgun (WGS) entry which is preliminary data.</text>
</comment>
<dbReference type="Gene3D" id="3.40.50.300">
    <property type="entry name" value="P-loop containing nucleotide triphosphate hydrolases"/>
    <property type="match status" value="2"/>
</dbReference>
<gene>
    <name evidence="2" type="ORF">ACFOUW_31745</name>
</gene>